<dbReference type="GO" id="GO:0031510">
    <property type="term" value="C:SUMO activating enzyme complex"/>
    <property type="evidence" value="ECO:0007669"/>
    <property type="project" value="TreeGrafter"/>
</dbReference>
<dbReference type="PANTHER" id="PTHR10953">
    <property type="entry name" value="UBIQUITIN-ACTIVATING ENZYME E1"/>
    <property type="match status" value="1"/>
</dbReference>
<proteinExistence type="inferred from homology"/>
<dbReference type="InterPro" id="IPR035985">
    <property type="entry name" value="Ubiquitin-activating_enz"/>
</dbReference>
<evidence type="ECO:0000256" key="1">
    <source>
        <dbReference type="ARBA" id="ARBA00005673"/>
    </source>
</evidence>
<gene>
    <name evidence="2" type="ORF">PXEA_LOCUS7814</name>
</gene>
<reference evidence="2" key="1">
    <citation type="submission" date="2018-11" db="EMBL/GenBank/DDBJ databases">
        <authorList>
            <consortium name="Pathogen Informatics"/>
        </authorList>
    </citation>
    <scope>NUCLEOTIDE SEQUENCE</scope>
</reference>
<comment type="similarity">
    <text evidence="1">Belongs to the ubiquitin-activating E1 family.</text>
</comment>
<feature type="non-terminal residue" evidence="2">
    <location>
        <position position="1"/>
    </location>
</feature>
<keyword evidence="3" id="KW-1185">Reference proteome</keyword>
<dbReference type="GO" id="GO:0005737">
    <property type="term" value="C:cytoplasm"/>
    <property type="evidence" value="ECO:0007669"/>
    <property type="project" value="TreeGrafter"/>
</dbReference>
<dbReference type="SUPFAM" id="SSF69572">
    <property type="entry name" value="Activating enzymes of the ubiquitin-like proteins"/>
    <property type="match status" value="1"/>
</dbReference>
<dbReference type="EMBL" id="CAAALY010020931">
    <property type="protein sequence ID" value="VEL14374.1"/>
    <property type="molecule type" value="Genomic_DNA"/>
</dbReference>
<dbReference type="Proteomes" id="UP000784294">
    <property type="component" value="Unassembled WGS sequence"/>
</dbReference>
<protein>
    <submittedName>
        <fullName evidence="2">Uncharacterized protein</fullName>
    </submittedName>
</protein>
<organism evidence="2 3">
    <name type="scientific">Protopolystoma xenopodis</name>
    <dbReference type="NCBI Taxonomy" id="117903"/>
    <lineage>
        <taxon>Eukaryota</taxon>
        <taxon>Metazoa</taxon>
        <taxon>Spiralia</taxon>
        <taxon>Lophotrochozoa</taxon>
        <taxon>Platyhelminthes</taxon>
        <taxon>Monogenea</taxon>
        <taxon>Polyopisthocotylea</taxon>
        <taxon>Polystomatidea</taxon>
        <taxon>Polystomatidae</taxon>
        <taxon>Protopolystoma</taxon>
    </lineage>
</organism>
<name>A0A3S5CED2_9PLAT</name>
<evidence type="ECO:0000313" key="3">
    <source>
        <dbReference type="Proteomes" id="UP000784294"/>
    </source>
</evidence>
<comment type="caution">
    <text evidence="2">The sequence shown here is derived from an EMBL/GenBank/DDBJ whole genome shotgun (WGS) entry which is preliminary data.</text>
</comment>
<dbReference type="AlphaFoldDB" id="A0A3S5CED2"/>
<dbReference type="GO" id="GO:0016925">
    <property type="term" value="P:protein sumoylation"/>
    <property type="evidence" value="ECO:0007669"/>
    <property type="project" value="TreeGrafter"/>
</dbReference>
<dbReference type="Gene3D" id="3.40.50.720">
    <property type="entry name" value="NAD(P)-binding Rossmann-like Domain"/>
    <property type="match status" value="2"/>
</dbReference>
<accession>A0A3S5CED2</accession>
<dbReference type="InterPro" id="IPR045886">
    <property type="entry name" value="ThiF/MoeB/HesA"/>
</dbReference>
<dbReference type="OrthoDB" id="412647at2759"/>
<evidence type="ECO:0000313" key="2">
    <source>
        <dbReference type="EMBL" id="VEL14374.1"/>
    </source>
</evidence>
<sequence>MPSESLSNATPNVKLITEEEAALYDRQIRLWGLDAQNKLKGSRILILGMSGLAAEISKNIVLAGVSCLTIRSQAAQPKIKALNPMVTVTAVSEDPIKEIKNHVLNHDVVFYCLDSSGNWVAEWLRLSHIVDECRQISGKNIILFTCIVNSFSGIAFVDLGHHVYSQFLGQPALPSVNAILGGLLAQEAIQ</sequence>
<dbReference type="GO" id="GO:0019948">
    <property type="term" value="F:SUMO activating enzyme activity"/>
    <property type="evidence" value="ECO:0007669"/>
    <property type="project" value="TreeGrafter"/>
</dbReference>
<dbReference type="PANTHER" id="PTHR10953:SF162">
    <property type="entry name" value="SUMO-ACTIVATING ENZYME SUBUNIT 1"/>
    <property type="match status" value="1"/>
</dbReference>